<sequence>MINTLMSDGKVLDRYTQTNVLRASIRALMLIPEEERLQLLDQVTISAPKAGRRK</sequence>
<evidence type="ECO:0000313" key="1">
    <source>
        <dbReference type="EMBL" id="ERT11067.1"/>
    </source>
</evidence>
<dbReference type="PATRIC" id="fig|1389415.4.peg.4288"/>
<dbReference type="RefSeq" id="WP_023046035.1">
    <property type="nucleotide sequence ID" value="NZ_AXDT01000230.1"/>
</dbReference>
<gene>
    <name evidence="1" type="ORF">O185_21425</name>
</gene>
<dbReference type="AlphaFoldDB" id="U7QUX3"/>
<reference evidence="1 2" key="1">
    <citation type="submission" date="2013-10" db="EMBL/GenBank/DDBJ databases">
        <title>Whole Genome Shotgun Sequence of Photorhabdus temperata J3.</title>
        <authorList>
            <person name="Park G.-S."/>
            <person name="Hong S.-J."/>
            <person name="Shin J.-H."/>
        </authorList>
    </citation>
    <scope>NUCLEOTIDE SEQUENCE [LARGE SCALE GENOMIC DNA]</scope>
    <source>
        <strain evidence="1 2">J3</strain>
    </source>
</reference>
<keyword evidence="2" id="KW-1185">Reference proteome</keyword>
<name>U7QUX3_PHOTE</name>
<comment type="caution">
    <text evidence="1">The sequence shown here is derived from an EMBL/GenBank/DDBJ whole genome shotgun (WGS) entry which is preliminary data.</text>
</comment>
<protein>
    <submittedName>
        <fullName evidence="1">Uncharacterized protein</fullName>
    </submittedName>
</protein>
<dbReference type="EMBL" id="AXDT01000230">
    <property type="protein sequence ID" value="ERT11067.1"/>
    <property type="molecule type" value="Genomic_DNA"/>
</dbReference>
<organism evidence="1 2">
    <name type="scientific">Photorhabdus temperata J3</name>
    <dbReference type="NCBI Taxonomy" id="1389415"/>
    <lineage>
        <taxon>Bacteria</taxon>
        <taxon>Pseudomonadati</taxon>
        <taxon>Pseudomonadota</taxon>
        <taxon>Gammaproteobacteria</taxon>
        <taxon>Enterobacterales</taxon>
        <taxon>Morganellaceae</taxon>
        <taxon>Photorhabdus</taxon>
    </lineage>
</organism>
<evidence type="ECO:0000313" key="2">
    <source>
        <dbReference type="Proteomes" id="UP000017133"/>
    </source>
</evidence>
<accession>U7QUX3</accession>
<proteinExistence type="predicted"/>
<dbReference type="Proteomes" id="UP000017133">
    <property type="component" value="Unassembled WGS sequence"/>
</dbReference>
<dbReference type="GeneID" id="88808803"/>